<dbReference type="Pfam" id="PF10920">
    <property type="entry name" value="DUF2705"/>
    <property type="match status" value="1"/>
</dbReference>
<dbReference type="EMBL" id="NNSR01000013">
    <property type="protein sequence ID" value="PKD32723.1"/>
    <property type="molecule type" value="Genomic_DNA"/>
</dbReference>
<keyword evidence="3" id="KW-1185">Reference proteome</keyword>
<evidence type="ECO:0000256" key="1">
    <source>
        <dbReference type="SAM" id="Phobius"/>
    </source>
</evidence>
<evidence type="ECO:0000313" key="2">
    <source>
        <dbReference type="EMBL" id="PKD32723.1"/>
    </source>
</evidence>
<gene>
    <name evidence="2" type="ORF">RBATCC27255_00036</name>
</gene>
<dbReference type="PROSITE" id="PS51257">
    <property type="entry name" value="PROKAR_LIPOPROTEIN"/>
    <property type="match status" value="1"/>
</dbReference>
<organism evidence="2 3">
    <name type="scientific">Ruminococcus bromii</name>
    <dbReference type="NCBI Taxonomy" id="40518"/>
    <lineage>
        <taxon>Bacteria</taxon>
        <taxon>Bacillati</taxon>
        <taxon>Bacillota</taxon>
        <taxon>Clostridia</taxon>
        <taxon>Eubacteriales</taxon>
        <taxon>Oscillospiraceae</taxon>
        <taxon>Ruminococcus</taxon>
    </lineage>
</organism>
<accession>A0A2N0V0F5</accession>
<evidence type="ECO:0008006" key="4">
    <source>
        <dbReference type="Google" id="ProtNLM"/>
    </source>
</evidence>
<keyword evidence="1" id="KW-0472">Membrane</keyword>
<keyword evidence="1" id="KW-1133">Transmembrane helix</keyword>
<reference evidence="2" key="1">
    <citation type="journal article" date="2018" name="Environ. Microbiol.">
        <title>Sporulation capability and amylosome conservation among diverse human colonic and rumen isolates of the keystone starch-degrader Ruminococcus bromii.</title>
        <authorList>
            <person name="Mukhopadhya I."/>
            <person name="Morais S."/>
            <person name="Laverde-Gomez J."/>
            <person name="Sheridan P.O."/>
            <person name="Walker A.W."/>
            <person name="Kelly W."/>
            <person name="Klieve A.V."/>
            <person name="Ouwerkerk D."/>
            <person name="Duncan S.H."/>
            <person name="Louis P."/>
            <person name="Koropatkin N."/>
            <person name="Cockburn D."/>
            <person name="Kibler R."/>
            <person name="Cooper P.J."/>
            <person name="Sandoval C."/>
            <person name="Crost E."/>
            <person name="Juge N."/>
            <person name="Bayer E.A."/>
            <person name="Flint H.J."/>
        </authorList>
    </citation>
    <scope>NUCLEOTIDE SEQUENCE [LARGE SCALE GENOMIC DNA]</scope>
    <source>
        <strain evidence="2">ATCC 27255</strain>
    </source>
</reference>
<comment type="caution">
    <text evidence="2">The sequence shown here is derived from an EMBL/GenBank/DDBJ whole genome shotgun (WGS) entry which is preliminary data.</text>
</comment>
<proteinExistence type="predicted"/>
<feature type="transmembrane region" description="Helical" evidence="1">
    <location>
        <begin position="153"/>
        <end position="170"/>
    </location>
</feature>
<feature type="transmembrane region" description="Helical" evidence="1">
    <location>
        <begin position="129"/>
        <end position="146"/>
    </location>
</feature>
<evidence type="ECO:0000313" key="3">
    <source>
        <dbReference type="Proteomes" id="UP000233425"/>
    </source>
</evidence>
<sequence>MLKSKLVLSIILIVACLAQLFSCVFQGNFQNAFMIGLAPSDYGLEISKFLPLLLPVCFILFFTSGSIENLKQGYGKMLIVRNYSKTVLILKRCLNNFIALICIVLFQFIIFFVARESMTPVESGTLKSLIMYFLTIFSLIVIQSLLEISIPAHIVNIGIFIYCFIAYYLVQNFVDAPIWKMLLFPSLMFGMQNGAVSGESIYYGYLLFIVALNALCIFILNLRFKKTDIF</sequence>
<keyword evidence="1" id="KW-0812">Transmembrane</keyword>
<dbReference type="InterPro" id="IPR024295">
    <property type="entry name" value="DUF2705"/>
</dbReference>
<name>A0A2N0V0F5_9FIRM</name>
<feature type="transmembrane region" description="Helical" evidence="1">
    <location>
        <begin position="46"/>
        <end position="67"/>
    </location>
</feature>
<dbReference type="AlphaFoldDB" id="A0A2N0V0F5"/>
<feature type="transmembrane region" description="Helical" evidence="1">
    <location>
        <begin position="93"/>
        <end position="114"/>
    </location>
</feature>
<dbReference type="Proteomes" id="UP000233425">
    <property type="component" value="Unassembled WGS sequence"/>
</dbReference>
<protein>
    <recommendedName>
        <fullName evidence="4">DUF2705 domain-containing protein</fullName>
    </recommendedName>
</protein>
<feature type="transmembrane region" description="Helical" evidence="1">
    <location>
        <begin position="201"/>
        <end position="222"/>
    </location>
</feature>
<dbReference type="RefSeq" id="WP_101028226.1">
    <property type="nucleotide sequence ID" value="NZ_CABMMZ010000013.1"/>
</dbReference>